<sequence length="308" mass="32683">MTDLSIDLGFIKLKNPIIASSGTFGYGLEFAPFIDLNKLGGIVVKGLYFSPRPGNSPPRLVEASSGLINAVGLQGVGVKKFSEEILPQLRKYSTAIIVNVCGEKDEEYASVVDFLDKEEGISAYELNISCPNVEKNGVCPALDPETTFSVVSLVKKSSSRPVIVKLSPNVTDIAEIALSAQEAGADALSLVNTFLAIAVDVETRKPVLPKVFGGLSGPAIKPLVLRMVYQVVSRVKIPVIGIGGILSAKDALEYLIIGARAVEVGTANLIDPEATVKIIDGLTEYCQKNGIDKIESIIGTLKKPQGLD</sequence>
<dbReference type="NCBIfam" id="NF005574">
    <property type="entry name" value="PRK07259.1"/>
    <property type="match status" value="1"/>
</dbReference>
<dbReference type="InterPro" id="IPR012135">
    <property type="entry name" value="Dihydroorotate_DH_1_2"/>
</dbReference>
<feature type="domain" description="Dihydroorotate dehydrogenase catalytic" evidence="10">
    <location>
        <begin position="11"/>
        <end position="284"/>
    </location>
</feature>
<dbReference type="PIRSF" id="PIRSF000164">
    <property type="entry name" value="DHO_oxidase"/>
    <property type="match status" value="1"/>
</dbReference>
<comment type="subcellular location">
    <subcellularLocation>
        <location evidence="2">Cytoplasm</location>
    </subcellularLocation>
</comment>
<comment type="pathway">
    <text evidence="3">Pyrimidine metabolism; UMP biosynthesis via de novo pathway.</text>
</comment>
<dbReference type="HAMAP" id="MF_00224">
    <property type="entry name" value="DHO_dh_type1"/>
    <property type="match status" value="1"/>
</dbReference>
<keyword evidence="6" id="KW-0285">Flavoprotein</keyword>
<accession>A0A0F9SC22</accession>
<comment type="cofactor">
    <cofactor evidence="1">
        <name>FMN</name>
        <dbReference type="ChEBI" id="CHEBI:58210"/>
    </cofactor>
</comment>
<evidence type="ECO:0000256" key="8">
    <source>
        <dbReference type="ARBA" id="ARBA00022975"/>
    </source>
</evidence>
<dbReference type="AlphaFoldDB" id="A0A0F9SC22"/>
<name>A0A0F9SC22_9ZZZZ</name>
<dbReference type="GO" id="GO:0004152">
    <property type="term" value="F:dihydroorotate dehydrogenase activity"/>
    <property type="evidence" value="ECO:0007669"/>
    <property type="project" value="InterPro"/>
</dbReference>
<evidence type="ECO:0000256" key="5">
    <source>
        <dbReference type="ARBA" id="ARBA00022490"/>
    </source>
</evidence>
<dbReference type="InterPro" id="IPR033888">
    <property type="entry name" value="DHOD_1B"/>
</dbReference>
<proteinExistence type="inferred from homology"/>
<keyword evidence="8" id="KW-0665">Pyrimidine biosynthesis</keyword>
<dbReference type="PANTHER" id="PTHR48109">
    <property type="entry name" value="DIHYDROOROTATE DEHYDROGENASE (QUINONE), MITOCHONDRIAL-RELATED"/>
    <property type="match status" value="1"/>
</dbReference>
<dbReference type="InterPro" id="IPR013785">
    <property type="entry name" value="Aldolase_TIM"/>
</dbReference>
<comment type="caution">
    <text evidence="11">The sequence shown here is derived from an EMBL/GenBank/DDBJ whole genome shotgun (WGS) entry which is preliminary data.</text>
</comment>
<organism evidence="11">
    <name type="scientific">marine sediment metagenome</name>
    <dbReference type="NCBI Taxonomy" id="412755"/>
    <lineage>
        <taxon>unclassified sequences</taxon>
        <taxon>metagenomes</taxon>
        <taxon>ecological metagenomes</taxon>
    </lineage>
</organism>
<dbReference type="NCBIfam" id="TIGR01037">
    <property type="entry name" value="pyrD_sub1_fam"/>
    <property type="match status" value="1"/>
</dbReference>
<keyword evidence="5" id="KW-0963">Cytoplasm</keyword>
<dbReference type="InterPro" id="IPR049622">
    <property type="entry name" value="Dihydroorotate_DH_I"/>
</dbReference>
<keyword evidence="9" id="KW-0560">Oxidoreductase</keyword>
<dbReference type="FunFam" id="3.20.20.70:FF:000027">
    <property type="entry name" value="Dihydropyrimidine dehydrogenase [NADP(+)]"/>
    <property type="match status" value="1"/>
</dbReference>
<evidence type="ECO:0000313" key="11">
    <source>
        <dbReference type="EMBL" id="KKN64594.1"/>
    </source>
</evidence>
<dbReference type="CDD" id="cd04740">
    <property type="entry name" value="DHOD_1B_like"/>
    <property type="match status" value="1"/>
</dbReference>
<protein>
    <recommendedName>
        <fullName evidence="10">Dihydroorotate dehydrogenase catalytic domain-containing protein</fullName>
    </recommendedName>
</protein>
<evidence type="ECO:0000256" key="7">
    <source>
        <dbReference type="ARBA" id="ARBA00022643"/>
    </source>
</evidence>
<dbReference type="EMBL" id="LAZR01000550">
    <property type="protein sequence ID" value="KKN64594.1"/>
    <property type="molecule type" value="Genomic_DNA"/>
</dbReference>
<dbReference type="GO" id="GO:0044205">
    <property type="term" value="P:'de novo' UMP biosynthetic process"/>
    <property type="evidence" value="ECO:0007669"/>
    <property type="project" value="UniProtKB-UniPathway"/>
</dbReference>
<reference evidence="11" key="1">
    <citation type="journal article" date="2015" name="Nature">
        <title>Complex archaea that bridge the gap between prokaryotes and eukaryotes.</title>
        <authorList>
            <person name="Spang A."/>
            <person name="Saw J.H."/>
            <person name="Jorgensen S.L."/>
            <person name="Zaremba-Niedzwiedzka K."/>
            <person name="Martijn J."/>
            <person name="Lind A.E."/>
            <person name="van Eijk R."/>
            <person name="Schleper C."/>
            <person name="Guy L."/>
            <person name="Ettema T.J."/>
        </authorList>
    </citation>
    <scope>NUCLEOTIDE SEQUENCE</scope>
</reference>
<evidence type="ECO:0000256" key="4">
    <source>
        <dbReference type="ARBA" id="ARBA00008008"/>
    </source>
</evidence>
<gene>
    <name evidence="11" type="ORF">LCGC14_0490200</name>
</gene>
<evidence type="ECO:0000259" key="10">
    <source>
        <dbReference type="Pfam" id="PF01180"/>
    </source>
</evidence>
<dbReference type="SUPFAM" id="SSF51395">
    <property type="entry name" value="FMN-linked oxidoreductases"/>
    <property type="match status" value="1"/>
</dbReference>
<evidence type="ECO:0000256" key="3">
    <source>
        <dbReference type="ARBA" id="ARBA00004725"/>
    </source>
</evidence>
<dbReference type="InterPro" id="IPR050074">
    <property type="entry name" value="DHO_dehydrogenase"/>
</dbReference>
<dbReference type="Pfam" id="PF01180">
    <property type="entry name" value="DHO_dh"/>
    <property type="match status" value="1"/>
</dbReference>
<comment type="similarity">
    <text evidence="4">Belongs to the dihydroorotate dehydrogenase family. Type 1 subfamily.</text>
</comment>
<evidence type="ECO:0000256" key="2">
    <source>
        <dbReference type="ARBA" id="ARBA00004496"/>
    </source>
</evidence>
<keyword evidence="7" id="KW-0288">FMN</keyword>
<dbReference type="InterPro" id="IPR005720">
    <property type="entry name" value="Dihydroorotate_DH_cat"/>
</dbReference>
<evidence type="ECO:0000256" key="6">
    <source>
        <dbReference type="ARBA" id="ARBA00022630"/>
    </source>
</evidence>
<dbReference type="Gene3D" id="3.20.20.70">
    <property type="entry name" value="Aldolase class I"/>
    <property type="match status" value="1"/>
</dbReference>
<dbReference type="InterPro" id="IPR001295">
    <property type="entry name" value="Dihydroorotate_DH_CS"/>
</dbReference>
<dbReference type="GO" id="GO:0006207">
    <property type="term" value="P:'de novo' pyrimidine nucleobase biosynthetic process"/>
    <property type="evidence" value="ECO:0007669"/>
    <property type="project" value="InterPro"/>
</dbReference>
<dbReference type="UniPathway" id="UPA00070"/>
<dbReference type="PROSITE" id="PS00912">
    <property type="entry name" value="DHODEHASE_2"/>
    <property type="match status" value="1"/>
</dbReference>
<dbReference type="PANTHER" id="PTHR48109:SF1">
    <property type="entry name" value="DIHYDROOROTATE DEHYDROGENASE (FUMARATE)"/>
    <property type="match status" value="1"/>
</dbReference>
<dbReference type="GO" id="GO:0005737">
    <property type="term" value="C:cytoplasm"/>
    <property type="evidence" value="ECO:0007669"/>
    <property type="project" value="UniProtKB-SubCell"/>
</dbReference>
<evidence type="ECO:0000256" key="1">
    <source>
        <dbReference type="ARBA" id="ARBA00001917"/>
    </source>
</evidence>
<evidence type="ECO:0000256" key="9">
    <source>
        <dbReference type="ARBA" id="ARBA00023002"/>
    </source>
</evidence>
<dbReference type="InterPro" id="IPR024920">
    <property type="entry name" value="Dihydroorotate_DH_1"/>
</dbReference>